<feature type="non-terminal residue" evidence="2">
    <location>
        <position position="1"/>
    </location>
</feature>
<protein>
    <submittedName>
        <fullName evidence="2">Uncharacterized protein</fullName>
    </submittedName>
</protein>
<dbReference type="AlphaFoldDB" id="A0A0D0BFQ0"/>
<keyword evidence="1" id="KW-0853">WD repeat</keyword>
<dbReference type="EMBL" id="KN835248">
    <property type="protein sequence ID" value="KIK42108.1"/>
    <property type="molecule type" value="Genomic_DNA"/>
</dbReference>
<organism evidence="2 3">
    <name type="scientific">Suillus luteus UH-Slu-Lm8-n1</name>
    <dbReference type="NCBI Taxonomy" id="930992"/>
    <lineage>
        <taxon>Eukaryota</taxon>
        <taxon>Fungi</taxon>
        <taxon>Dikarya</taxon>
        <taxon>Basidiomycota</taxon>
        <taxon>Agaricomycotina</taxon>
        <taxon>Agaricomycetes</taxon>
        <taxon>Agaricomycetidae</taxon>
        <taxon>Boletales</taxon>
        <taxon>Suillineae</taxon>
        <taxon>Suillaceae</taxon>
        <taxon>Suillus</taxon>
    </lineage>
</organism>
<sequence length="88" mass="9466">LRVLSGRDMNRPAFQTVLRGHADSVLSVSFSPDGLVSSLVLWIRLFGCGTGEPVGEPLRGHPSSVNSVLISLDGTRIVTVSQDYTDRV</sequence>
<feature type="repeat" description="WD" evidence="1">
    <location>
        <begin position="58"/>
        <end position="88"/>
    </location>
</feature>
<dbReference type="InterPro" id="IPR036322">
    <property type="entry name" value="WD40_repeat_dom_sf"/>
</dbReference>
<dbReference type="Gene3D" id="2.130.10.10">
    <property type="entry name" value="YVTN repeat-like/Quinoprotein amine dehydrogenase"/>
    <property type="match status" value="1"/>
</dbReference>
<evidence type="ECO:0000256" key="1">
    <source>
        <dbReference type="PROSITE-ProRule" id="PRU00221"/>
    </source>
</evidence>
<name>A0A0D0BFQ0_9AGAM</name>
<dbReference type="InParanoid" id="A0A0D0BFQ0"/>
<dbReference type="InterPro" id="IPR001680">
    <property type="entry name" value="WD40_rpt"/>
</dbReference>
<dbReference type="SUPFAM" id="SSF50978">
    <property type="entry name" value="WD40 repeat-like"/>
    <property type="match status" value="1"/>
</dbReference>
<dbReference type="PROSITE" id="PS50294">
    <property type="entry name" value="WD_REPEATS_REGION"/>
    <property type="match status" value="1"/>
</dbReference>
<reference evidence="3" key="2">
    <citation type="submission" date="2015-01" db="EMBL/GenBank/DDBJ databases">
        <title>Evolutionary Origins and Diversification of the Mycorrhizal Mutualists.</title>
        <authorList>
            <consortium name="DOE Joint Genome Institute"/>
            <consortium name="Mycorrhizal Genomics Consortium"/>
            <person name="Kohler A."/>
            <person name="Kuo A."/>
            <person name="Nagy L.G."/>
            <person name="Floudas D."/>
            <person name="Copeland A."/>
            <person name="Barry K.W."/>
            <person name="Cichocki N."/>
            <person name="Veneault-Fourrey C."/>
            <person name="LaButti K."/>
            <person name="Lindquist E.A."/>
            <person name="Lipzen A."/>
            <person name="Lundell T."/>
            <person name="Morin E."/>
            <person name="Murat C."/>
            <person name="Riley R."/>
            <person name="Ohm R."/>
            <person name="Sun H."/>
            <person name="Tunlid A."/>
            <person name="Henrissat B."/>
            <person name="Grigoriev I.V."/>
            <person name="Hibbett D.S."/>
            <person name="Martin F."/>
        </authorList>
    </citation>
    <scope>NUCLEOTIDE SEQUENCE [LARGE SCALE GENOMIC DNA]</scope>
    <source>
        <strain evidence="3">UH-Slu-Lm8-n1</strain>
    </source>
</reference>
<accession>A0A0D0BFQ0</accession>
<gene>
    <name evidence="2" type="ORF">CY34DRAFT_30925</name>
</gene>
<keyword evidence="3" id="KW-1185">Reference proteome</keyword>
<dbReference type="InterPro" id="IPR015943">
    <property type="entry name" value="WD40/YVTN_repeat-like_dom_sf"/>
</dbReference>
<dbReference type="STRING" id="930992.A0A0D0BFQ0"/>
<reference evidence="2 3" key="1">
    <citation type="submission" date="2014-04" db="EMBL/GenBank/DDBJ databases">
        <authorList>
            <consortium name="DOE Joint Genome Institute"/>
            <person name="Kuo A."/>
            <person name="Ruytinx J."/>
            <person name="Rineau F."/>
            <person name="Colpaert J."/>
            <person name="Kohler A."/>
            <person name="Nagy L.G."/>
            <person name="Floudas D."/>
            <person name="Copeland A."/>
            <person name="Barry K.W."/>
            <person name="Cichocki N."/>
            <person name="Veneault-Fourrey C."/>
            <person name="LaButti K."/>
            <person name="Lindquist E.A."/>
            <person name="Lipzen A."/>
            <person name="Lundell T."/>
            <person name="Morin E."/>
            <person name="Murat C."/>
            <person name="Sun H."/>
            <person name="Tunlid A."/>
            <person name="Henrissat B."/>
            <person name="Grigoriev I.V."/>
            <person name="Hibbett D.S."/>
            <person name="Martin F."/>
            <person name="Nordberg H.P."/>
            <person name="Cantor M.N."/>
            <person name="Hua S.X."/>
        </authorList>
    </citation>
    <scope>NUCLEOTIDE SEQUENCE [LARGE SCALE GENOMIC DNA]</scope>
    <source>
        <strain evidence="2 3">UH-Slu-Lm8-n1</strain>
    </source>
</reference>
<evidence type="ECO:0000313" key="3">
    <source>
        <dbReference type="Proteomes" id="UP000054485"/>
    </source>
</evidence>
<feature type="non-terminal residue" evidence="2">
    <location>
        <position position="88"/>
    </location>
</feature>
<dbReference type="PROSITE" id="PS50082">
    <property type="entry name" value="WD_REPEATS_2"/>
    <property type="match status" value="1"/>
</dbReference>
<dbReference type="OrthoDB" id="6262491at2759"/>
<dbReference type="Proteomes" id="UP000054485">
    <property type="component" value="Unassembled WGS sequence"/>
</dbReference>
<dbReference type="HOGENOM" id="CLU_2475131_0_0_1"/>
<evidence type="ECO:0000313" key="2">
    <source>
        <dbReference type="EMBL" id="KIK42108.1"/>
    </source>
</evidence>
<dbReference type="Pfam" id="PF00400">
    <property type="entry name" value="WD40"/>
    <property type="match status" value="2"/>
</dbReference>
<proteinExistence type="predicted"/>